<gene>
    <name evidence="2" type="ORF">SAMN05216167_101816</name>
</gene>
<keyword evidence="1" id="KW-1133">Transmembrane helix</keyword>
<organism evidence="2 3">
    <name type="scientific">Spirosoma endophyticum</name>
    <dbReference type="NCBI Taxonomy" id="662367"/>
    <lineage>
        <taxon>Bacteria</taxon>
        <taxon>Pseudomonadati</taxon>
        <taxon>Bacteroidota</taxon>
        <taxon>Cytophagia</taxon>
        <taxon>Cytophagales</taxon>
        <taxon>Cytophagaceae</taxon>
        <taxon>Spirosoma</taxon>
    </lineage>
</organism>
<keyword evidence="3" id="KW-1185">Reference proteome</keyword>
<feature type="transmembrane region" description="Helical" evidence="1">
    <location>
        <begin position="92"/>
        <end position="110"/>
    </location>
</feature>
<dbReference type="EMBL" id="FOLQ01000001">
    <property type="protein sequence ID" value="SFC29486.1"/>
    <property type="molecule type" value="Genomic_DNA"/>
</dbReference>
<feature type="transmembrane region" description="Helical" evidence="1">
    <location>
        <begin position="68"/>
        <end position="85"/>
    </location>
</feature>
<proteinExistence type="predicted"/>
<accession>A0A1I1I008</accession>
<evidence type="ECO:0000256" key="1">
    <source>
        <dbReference type="SAM" id="Phobius"/>
    </source>
</evidence>
<dbReference type="InterPro" id="IPR021214">
    <property type="entry name" value="DUF2568"/>
</dbReference>
<evidence type="ECO:0000313" key="2">
    <source>
        <dbReference type="EMBL" id="SFC29486.1"/>
    </source>
</evidence>
<keyword evidence="1" id="KW-0472">Membrane</keyword>
<dbReference type="STRING" id="662367.SAMN05216167_101816"/>
<evidence type="ECO:0008006" key="4">
    <source>
        <dbReference type="Google" id="ProtNLM"/>
    </source>
</evidence>
<feature type="transmembrane region" description="Helical" evidence="1">
    <location>
        <begin position="6"/>
        <end position="26"/>
    </location>
</feature>
<name>A0A1I1I008_9BACT</name>
<dbReference type="AlphaFoldDB" id="A0A1I1I008"/>
<dbReference type="Proteomes" id="UP000198598">
    <property type="component" value="Unassembled WGS sequence"/>
</dbReference>
<evidence type="ECO:0000313" key="3">
    <source>
        <dbReference type="Proteomes" id="UP000198598"/>
    </source>
</evidence>
<dbReference type="OrthoDB" id="676526at2"/>
<protein>
    <recommendedName>
        <fullName evidence="4">DUF2568 domain-containing protein</fullName>
    </recommendedName>
</protein>
<sequence length="112" mass="12472">MHLLKGLNQILYFLLELGMLGSFGYAGFHSTQHPYGKYIIAIGLPLVAATLWGLFAAPRSGYRLDFPYRSLFALTMFGLAFFLLYRTGQTRLAIMLGMLALASELTAIAFKE</sequence>
<reference evidence="2 3" key="1">
    <citation type="submission" date="2016-10" db="EMBL/GenBank/DDBJ databases">
        <authorList>
            <person name="de Groot N.N."/>
        </authorList>
    </citation>
    <scope>NUCLEOTIDE SEQUENCE [LARGE SCALE GENOMIC DNA]</scope>
    <source>
        <strain evidence="2 3">DSM 26130</strain>
    </source>
</reference>
<keyword evidence="1" id="KW-0812">Transmembrane</keyword>
<dbReference type="Pfam" id="PF10823">
    <property type="entry name" value="DUF2568"/>
    <property type="match status" value="1"/>
</dbReference>
<dbReference type="RefSeq" id="WP_093823133.1">
    <property type="nucleotide sequence ID" value="NZ_FOLQ01000001.1"/>
</dbReference>
<feature type="transmembrane region" description="Helical" evidence="1">
    <location>
        <begin position="38"/>
        <end position="56"/>
    </location>
</feature>